<keyword evidence="5 6" id="KW-0472">Membrane</keyword>
<proteinExistence type="inferred from homology"/>
<dbReference type="Proteomes" id="UP000642070">
    <property type="component" value="Unassembled WGS sequence"/>
</dbReference>
<comment type="caution">
    <text evidence="7">The sequence shown here is derived from an EMBL/GenBank/DDBJ whole genome shotgun (WGS) entry which is preliminary data.</text>
</comment>
<evidence type="ECO:0000256" key="3">
    <source>
        <dbReference type="ARBA" id="ARBA00022692"/>
    </source>
</evidence>
<feature type="transmembrane region" description="Helical" evidence="6">
    <location>
        <begin position="61"/>
        <end position="79"/>
    </location>
</feature>
<evidence type="ECO:0000256" key="2">
    <source>
        <dbReference type="ARBA" id="ARBA00007375"/>
    </source>
</evidence>
<evidence type="ECO:0000313" key="8">
    <source>
        <dbReference type="Proteomes" id="UP000642070"/>
    </source>
</evidence>
<accession>A0A917WX92</accession>
<feature type="transmembrane region" description="Helical" evidence="6">
    <location>
        <begin position="135"/>
        <end position="153"/>
    </location>
</feature>
<dbReference type="GO" id="GO:0016020">
    <property type="term" value="C:membrane"/>
    <property type="evidence" value="ECO:0007669"/>
    <property type="project" value="UniProtKB-SubCell"/>
</dbReference>
<dbReference type="PANTHER" id="PTHR31885:SF6">
    <property type="entry name" value="GH04784P"/>
    <property type="match status" value="1"/>
</dbReference>
<evidence type="ECO:0000256" key="6">
    <source>
        <dbReference type="SAM" id="Phobius"/>
    </source>
</evidence>
<dbReference type="GO" id="GO:0016787">
    <property type="term" value="F:hydrolase activity"/>
    <property type="evidence" value="ECO:0007669"/>
    <property type="project" value="TreeGrafter"/>
</dbReference>
<keyword evidence="4 6" id="KW-1133">Transmembrane helix</keyword>
<dbReference type="PANTHER" id="PTHR31885">
    <property type="entry name" value="GH04784P"/>
    <property type="match status" value="1"/>
</dbReference>
<name>A0A917WX92_9ACTN</name>
<evidence type="ECO:0000256" key="1">
    <source>
        <dbReference type="ARBA" id="ARBA00004141"/>
    </source>
</evidence>
<feature type="transmembrane region" description="Helical" evidence="6">
    <location>
        <begin position="112"/>
        <end position="129"/>
    </location>
</feature>
<feature type="transmembrane region" description="Helical" evidence="6">
    <location>
        <begin position="12"/>
        <end position="30"/>
    </location>
</feature>
<feature type="transmembrane region" description="Helical" evidence="6">
    <location>
        <begin position="85"/>
        <end position="103"/>
    </location>
</feature>
<reference evidence="7" key="1">
    <citation type="journal article" date="2014" name="Int. J. Syst. Evol. Microbiol.">
        <title>Complete genome sequence of Corynebacterium casei LMG S-19264T (=DSM 44701T), isolated from a smear-ripened cheese.</title>
        <authorList>
            <consortium name="US DOE Joint Genome Institute (JGI-PGF)"/>
            <person name="Walter F."/>
            <person name="Albersmeier A."/>
            <person name="Kalinowski J."/>
            <person name="Ruckert C."/>
        </authorList>
    </citation>
    <scope>NUCLEOTIDE SEQUENCE</scope>
    <source>
        <strain evidence="7">JCM 19831</strain>
    </source>
</reference>
<dbReference type="Pfam" id="PF07947">
    <property type="entry name" value="YhhN"/>
    <property type="match status" value="1"/>
</dbReference>
<keyword evidence="8" id="KW-1185">Reference proteome</keyword>
<dbReference type="EMBL" id="BMPI01000024">
    <property type="protein sequence ID" value="GGM41600.1"/>
    <property type="molecule type" value="Genomic_DNA"/>
</dbReference>
<feature type="transmembrane region" description="Helical" evidence="6">
    <location>
        <begin position="193"/>
        <end position="219"/>
    </location>
</feature>
<protein>
    <recommendedName>
        <fullName evidence="9">Lysoplasmalogenase</fullName>
    </recommendedName>
</protein>
<comment type="similarity">
    <text evidence="2">Belongs to the TMEM86 family.</text>
</comment>
<organism evidence="7 8">
    <name type="scientific">Dactylosporangium sucinum</name>
    <dbReference type="NCBI Taxonomy" id="1424081"/>
    <lineage>
        <taxon>Bacteria</taxon>
        <taxon>Bacillati</taxon>
        <taxon>Actinomycetota</taxon>
        <taxon>Actinomycetes</taxon>
        <taxon>Micromonosporales</taxon>
        <taxon>Micromonosporaceae</taxon>
        <taxon>Dactylosporangium</taxon>
    </lineage>
</organism>
<dbReference type="AlphaFoldDB" id="A0A917WX92"/>
<gene>
    <name evidence="7" type="ORF">GCM10007977_048800</name>
</gene>
<comment type="subcellular location">
    <subcellularLocation>
        <location evidence="1">Membrane</location>
        <topology evidence="1">Multi-pass membrane protein</topology>
    </subcellularLocation>
</comment>
<evidence type="ECO:0008006" key="9">
    <source>
        <dbReference type="Google" id="ProtNLM"/>
    </source>
</evidence>
<evidence type="ECO:0000256" key="4">
    <source>
        <dbReference type="ARBA" id="ARBA00022989"/>
    </source>
</evidence>
<dbReference type="RefSeq" id="WP_190252237.1">
    <property type="nucleotide sequence ID" value="NZ_BMPI01000024.1"/>
</dbReference>
<evidence type="ECO:0000256" key="5">
    <source>
        <dbReference type="ARBA" id="ARBA00023136"/>
    </source>
</evidence>
<keyword evidence="3 6" id="KW-0812">Transmembrane</keyword>
<reference evidence="7" key="2">
    <citation type="submission" date="2020-09" db="EMBL/GenBank/DDBJ databases">
        <authorList>
            <person name="Sun Q."/>
            <person name="Ohkuma M."/>
        </authorList>
    </citation>
    <scope>NUCLEOTIDE SEQUENCE</scope>
    <source>
        <strain evidence="7">JCM 19831</strain>
    </source>
</reference>
<sequence length="227" mass="23601">MRGPERSGGRRTRLPLGLFALAAVVELIGVALDERAIQWASKPFLALLLLWYLMSRRPGRDAVATGLAFAFAGDVALLVPGRAWFLLGMVCFLGTQLSLLVAFRRAGRPRTAVLVAAAVLWAGLNALLWSRLGPLRVPILGYSLALTAMAAWATAVSARVAAGAVLFLLSDLLIGVGAAGMDFAGRDLVVMSTYAAALALIATGWVASCAAGAGAGSAAPPVPHRQR</sequence>
<feature type="transmembrane region" description="Helical" evidence="6">
    <location>
        <begin position="36"/>
        <end position="54"/>
    </location>
</feature>
<feature type="transmembrane region" description="Helical" evidence="6">
    <location>
        <begin position="160"/>
        <end position="181"/>
    </location>
</feature>
<dbReference type="InterPro" id="IPR012506">
    <property type="entry name" value="TMEM86B-like"/>
</dbReference>
<evidence type="ECO:0000313" key="7">
    <source>
        <dbReference type="EMBL" id="GGM41600.1"/>
    </source>
</evidence>